<name>A0A8J2V871_9FLAO</name>
<dbReference type="RefSeq" id="WP_188439351.1">
    <property type="nucleotide sequence ID" value="NZ_BMGK01000002.1"/>
</dbReference>
<evidence type="ECO:0000313" key="1">
    <source>
        <dbReference type="EMBL" id="GGD84829.1"/>
    </source>
</evidence>
<reference evidence="1" key="1">
    <citation type="journal article" date="2014" name="Int. J. Syst. Evol. Microbiol.">
        <title>Complete genome sequence of Corynebacterium casei LMG S-19264T (=DSM 44701T), isolated from a smear-ripened cheese.</title>
        <authorList>
            <consortium name="US DOE Joint Genome Institute (JGI-PGF)"/>
            <person name="Walter F."/>
            <person name="Albersmeier A."/>
            <person name="Kalinowski J."/>
            <person name="Ruckert C."/>
        </authorList>
    </citation>
    <scope>NUCLEOTIDE SEQUENCE</scope>
    <source>
        <strain evidence="1">CGMCC 1.12924</strain>
    </source>
</reference>
<proteinExistence type="predicted"/>
<dbReference type="Proteomes" id="UP000652231">
    <property type="component" value="Unassembled WGS sequence"/>
</dbReference>
<dbReference type="SUPFAM" id="SSF53756">
    <property type="entry name" value="UDP-Glycosyltransferase/glycogen phosphorylase"/>
    <property type="match status" value="1"/>
</dbReference>
<evidence type="ECO:0008006" key="3">
    <source>
        <dbReference type="Google" id="ProtNLM"/>
    </source>
</evidence>
<protein>
    <recommendedName>
        <fullName evidence="3">Glycosyltransferase</fullName>
    </recommendedName>
</protein>
<comment type="caution">
    <text evidence="1">The sequence shown here is derived from an EMBL/GenBank/DDBJ whole genome shotgun (WGS) entry which is preliminary data.</text>
</comment>
<dbReference type="Pfam" id="PF13692">
    <property type="entry name" value="Glyco_trans_1_4"/>
    <property type="match status" value="1"/>
</dbReference>
<dbReference type="EMBL" id="BMGK01000002">
    <property type="protein sequence ID" value="GGD84829.1"/>
    <property type="molecule type" value="Genomic_DNA"/>
</dbReference>
<dbReference type="PANTHER" id="PTHR12526:SF637">
    <property type="entry name" value="GLYCOSYLTRANSFERASE EPSF-RELATED"/>
    <property type="match status" value="1"/>
</dbReference>
<keyword evidence="2" id="KW-1185">Reference proteome</keyword>
<accession>A0A8J2V871</accession>
<reference evidence="1" key="2">
    <citation type="submission" date="2020-09" db="EMBL/GenBank/DDBJ databases">
        <authorList>
            <person name="Sun Q."/>
            <person name="Zhou Y."/>
        </authorList>
    </citation>
    <scope>NUCLEOTIDE SEQUENCE</scope>
    <source>
        <strain evidence="1">CGMCC 1.12924</strain>
    </source>
</reference>
<dbReference type="AlphaFoldDB" id="A0A8J2V871"/>
<dbReference type="PANTHER" id="PTHR12526">
    <property type="entry name" value="GLYCOSYLTRANSFERASE"/>
    <property type="match status" value="1"/>
</dbReference>
<gene>
    <name evidence="1" type="ORF">GCM10011312_06070</name>
</gene>
<organism evidence="1 2">
    <name type="scientific">Planktosalinus lacus</name>
    <dbReference type="NCBI Taxonomy" id="1526573"/>
    <lineage>
        <taxon>Bacteria</taxon>
        <taxon>Pseudomonadati</taxon>
        <taxon>Bacteroidota</taxon>
        <taxon>Flavobacteriia</taxon>
        <taxon>Flavobacteriales</taxon>
        <taxon>Flavobacteriaceae</taxon>
        <taxon>Planktosalinus</taxon>
    </lineage>
</organism>
<evidence type="ECO:0000313" key="2">
    <source>
        <dbReference type="Proteomes" id="UP000652231"/>
    </source>
</evidence>
<sequence length="415" mass="47090">MKILHITYSNKGGAGIAAERLFKAMQQTGLEVAFLSKNKTVDFEGIEIEDPFFGYKKSGLFSRTLTKIKKMLFPGEKEKHLNAFNKLKPLMHFEIATLPYSRFDLMNHPLVQKADIIHLHWVAGLIDYPTFFEYLKKPLVWTLHDMNPFLGLFHYKGDMINNASIAGKLDKEIIALKQGALKSVKNAAIVCPSNWMLSHARDSGVFNHFKSVCISNTLDFDQFFPQDQAVLRNKYDLDKDAFVLLFVADGLKSPRKGMDLLFEALKNIETPLKILTIGKGELPEFKHHQLREFGKILQPDKMAEIYNLANAVVLPSREDNLPNVLLEALACGLPVIAFNSGGTFEHLYKEKTGILAEEFTGTSLATAILSFLNQNNSFMSEEITGYAQNQFHFNTVVKQYQKLYDNLNELNNEKE</sequence>
<dbReference type="Gene3D" id="3.40.50.2000">
    <property type="entry name" value="Glycogen Phosphorylase B"/>
    <property type="match status" value="2"/>
</dbReference>